<evidence type="ECO:0000256" key="2">
    <source>
        <dbReference type="ARBA" id="ARBA00007317"/>
    </source>
</evidence>
<evidence type="ECO:0000256" key="7">
    <source>
        <dbReference type="SAM" id="MobiDB-lite"/>
    </source>
</evidence>
<dbReference type="RefSeq" id="WP_096422151.1">
    <property type="nucleotide sequence ID" value="NZ_AP017315.1"/>
</dbReference>
<evidence type="ECO:0000256" key="6">
    <source>
        <dbReference type="RuleBase" id="RU003423"/>
    </source>
</evidence>
<reference evidence="11" key="1">
    <citation type="submission" date="2015-12" db="EMBL/GenBank/DDBJ databases">
        <authorList>
            <person name="Shamseldin A."/>
            <person name="Moawad H."/>
            <person name="Abd El-Rahim W.M."/>
            <person name="Sadowsky M.J."/>
        </authorList>
    </citation>
    <scope>NUCLEOTIDE SEQUENCE [LARGE SCALE GENOMIC DNA]</scope>
    <source>
        <strain evidence="11">JAM AC0309</strain>
    </source>
</reference>
<dbReference type="InterPro" id="IPR050743">
    <property type="entry name" value="2-oxoacid_DH_E2_comp"/>
</dbReference>
<dbReference type="Pfam" id="PF00198">
    <property type="entry name" value="2-oxoacid_dh"/>
    <property type="match status" value="1"/>
</dbReference>
<dbReference type="KEGG" id="malk:MalAC0309_1901"/>
<dbReference type="GO" id="GO:0016407">
    <property type="term" value="F:acetyltransferase activity"/>
    <property type="evidence" value="ECO:0007669"/>
    <property type="project" value="TreeGrafter"/>
</dbReference>
<evidence type="ECO:0000259" key="9">
    <source>
        <dbReference type="PROSITE" id="PS51826"/>
    </source>
</evidence>
<protein>
    <recommendedName>
        <fullName evidence="6">Dihydrolipoamide acetyltransferase component of pyruvate dehydrogenase complex</fullName>
        <ecNumber evidence="6">2.3.1.-</ecNumber>
    </recommendedName>
</protein>
<dbReference type="GO" id="GO:0005737">
    <property type="term" value="C:cytoplasm"/>
    <property type="evidence" value="ECO:0007669"/>
    <property type="project" value="TreeGrafter"/>
</dbReference>
<dbReference type="Pfam" id="PF00364">
    <property type="entry name" value="Biotin_lipoyl"/>
    <property type="match status" value="1"/>
</dbReference>
<dbReference type="OrthoDB" id="9805770at2"/>
<dbReference type="InterPro" id="IPR003016">
    <property type="entry name" value="2-oxoA_DH_lipoyl-BS"/>
</dbReference>
<evidence type="ECO:0000259" key="8">
    <source>
        <dbReference type="PROSITE" id="PS50968"/>
    </source>
</evidence>
<dbReference type="SUPFAM" id="SSF52777">
    <property type="entry name" value="CoA-dependent acyltransferases"/>
    <property type="match status" value="1"/>
</dbReference>
<feature type="compositionally biased region" description="Low complexity" evidence="7">
    <location>
        <begin position="203"/>
        <end position="225"/>
    </location>
</feature>
<dbReference type="CDD" id="cd06849">
    <property type="entry name" value="lipoyl_domain"/>
    <property type="match status" value="1"/>
</dbReference>
<dbReference type="InterPro" id="IPR011053">
    <property type="entry name" value="Single_hybrid_motif"/>
</dbReference>
<dbReference type="InterPro" id="IPR004167">
    <property type="entry name" value="PSBD"/>
</dbReference>
<dbReference type="InterPro" id="IPR000089">
    <property type="entry name" value="Biotin_lipoyl"/>
</dbReference>
<keyword evidence="3 6" id="KW-0808">Transferase</keyword>
<dbReference type="EC" id="2.3.1.-" evidence="6"/>
<dbReference type="PROSITE" id="PS00189">
    <property type="entry name" value="LIPOYL"/>
    <property type="match status" value="1"/>
</dbReference>
<feature type="compositionally biased region" description="Low complexity" evidence="7">
    <location>
        <begin position="85"/>
        <end position="108"/>
    </location>
</feature>
<dbReference type="Proteomes" id="UP000218965">
    <property type="component" value="Chromosome"/>
</dbReference>
<evidence type="ECO:0000256" key="5">
    <source>
        <dbReference type="ARBA" id="ARBA00023315"/>
    </source>
</evidence>
<evidence type="ECO:0000256" key="3">
    <source>
        <dbReference type="ARBA" id="ARBA00022679"/>
    </source>
</evidence>
<dbReference type="PROSITE" id="PS51826">
    <property type="entry name" value="PSBD"/>
    <property type="match status" value="1"/>
</dbReference>
<dbReference type="GO" id="GO:0031405">
    <property type="term" value="F:lipoic acid binding"/>
    <property type="evidence" value="ECO:0007669"/>
    <property type="project" value="TreeGrafter"/>
</dbReference>
<dbReference type="FunFam" id="3.30.559.10:FF:000007">
    <property type="entry name" value="Dihydrolipoamide acetyltransferase component of pyruvate dehydrogenase complex"/>
    <property type="match status" value="1"/>
</dbReference>
<dbReference type="EMBL" id="AP017315">
    <property type="protein sequence ID" value="BAU32748.1"/>
    <property type="molecule type" value="Genomic_DNA"/>
</dbReference>
<gene>
    <name evidence="10" type="ORF">MalAC0309_1901</name>
</gene>
<dbReference type="Gene3D" id="4.10.320.10">
    <property type="entry name" value="E3-binding domain"/>
    <property type="match status" value="1"/>
</dbReference>
<sequence>MATREFRLPDLGEGLTESELIEWHISVGDTVTLNQTIADVETAKAVVQLPSPVAGVVTELCAEPGETVQVGTPIVRFEVGGGDAAPASVPDAPAASASSAEPAAAAPAEPERQSVLVGYGPAAASGRAPARKARKGAFLPAATSIPAAPAAVATATTSAPAARARTLATPPVRKLAHTLGVDLAQLTGSGPHGVVTRDDVQHAASAPGEQSAPASPSASSAREQATSAPAPARAGFPAERHTPIKGVRKATAQAMVESAFTAPHASVFLTVDVTRTMKLVRRLTEGGDRASLLAVISKAVCLAAAAQPALNSHWDDDASEIVEWGHVNLGIAVAAPRGLMVPVVHDAHAKTVAELADSIGELARTARAGELSPQQLSGGTITISNVGVFGIDAGTPILVPGQAAILATGAVQRRPWEHRGKVRLRDVMTLSLSFDHRLVDGEQGARFLTDVGRMLSDPATVLGRV</sequence>
<dbReference type="PANTHER" id="PTHR43178">
    <property type="entry name" value="DIHYDROLIPOAMIDE ACETYLTRANSFERASE COMPONENT OF PYRUVATE DEHYDROGENASE COMPLEX"/>
    <property type="match status" value="1"/>
</dbReference>
<evidence type="ECO:0000256" key="1">
    <source>
        <dbReference type="ARBA" id="ARBA00001938"/>
    </source>
</evidence>
<evidence type="ECO:0000256" key="4">
    <source>
        <dbReference type="ARBA" id="ARBA00022823"/>
    </source>
</evidence>
<dbReference type="Gene3D" id="3.30.559.10">
    <property type="entry name" value="Chloramphenicol acetyltransferase-like domain"/>
    <property type="match status" value="1"/>
</dbReference>
<accession>A0A0U5BQ67</accession>
<feature type="region of interest" description="Disordered" evidence="7">
    <location>
        <begin position="201"/>
        <end position="240"/>
    </location>
</feature>
<comment type="similarity">
    <text evidence="2 6">Belongs to the 2-oxoacid dehydrogenase family.</text>
</comment>
<evidence type="ECO:0000313" key="11">
    <source>
        <dbReference type="Proteomes" id="UP000218965"/>
    </source>
</evidence>
<feature type="domain" description="Peripheral subunit-binding (PSBD)" evidence="9">
    <location>
        <begin position="167"/>
        <end position="204"/>
    </location>
</feature>
<dbReference type="InterPro" id="IPR001078">
    <property type="entry name" value="2-oxoacid_DH_actylTfrase"/>
</dbReference>
<dbReference type="SUPFAM" id="SSF47005">
    <property type="entry name" value="Peripheral subunit-binding domain of 2-oxo acid dehydrogenase complex"/>
    <property type="match status" value="1"/>
</dbReference>
<organism evidence="10 11">
    <name type="scientific">Microcella alkaliphila</name>
    <dbReference type="NCBI Taxonomy" id="279828"/>
    <lineage>
        <taxon>Bacteria</taxon>
        <taxon>Bacillati</taxon>
        <taxon>Actinomycetota</taxon>
        <taxon>Actinomycetes</taxon>
        <taxon>Micrococcales</taxon>
        <taxon>Microbacteriaceae</taxon>
        <taxon>Microcella</taxon>
    </lineage>
</organism>
<name>A0A0U5BQ67_9MICO</name>
<proteinExistence type="inferred from homology"/>
<feature type="region of interest" description="Disordered" evidence="7">
    <location>
        <begin position="85"/>
        <end position="111"/>
    </location>
</feature>
<dbReference type="Pfam" id="PF02817">
    <property type="entry name" value="E3_binding"/>
    <property type="match status" value="1"/>
</dbReference>
<dbReference type="PANTHER" id="PTHR43178:SF5">
    <property type="entry name" value="LIPOAMIDE ACYLTRANSFERASE COMPONENT OF BRANCHED-CHAIN ALPHA-KETO ACID DEHYDROGENASE COMPLEX, MITOCHONDRIAL"/>
    <property type="match status" value="1"/>
</dbReference>
<keyword evidence="4 6" id="KW-0450">Lipoyl</keyword>
<dbReference type="InterPro" id="IPR023213">
    <property type="entry name" value="CAT-like_dom_sf"/>
</dbReference>
<evidence type="ECO:0000313" key="10">
    <source>
        <dbReference type="EMBL" id="BAU32748.1"/>
    </source>
</evidence>
<dbReference type="Gene3D" id="2.40.50.100">
    <property type="match status" value="1"/>
</dbReference>
<reference evidence="10 11" key="2">
    <citation type="submission" date="2016-01" db="EMBL/GenBank/DDBJ databases">
        <title>Microcella alkaliphila JAM AC0309 whole genome shotgun sequence.</title>
        <authorList>
            <person name="Kurata A."/>
            <person name="Hirose Y."/>
            <person name="Kishimoto N."/>
            <person name="Kobayashi T."/>
        </authorList>
    </citation>
    <scope>NUCLEOTIDE SEQUENCE [LARGE SCALE GENOMIC DNA]</scope>
    <source>
        <strain evidence="10 11">JAM AC0309</strain>
    </source>
</reference>
<comment type="cofactor">
    <cofactor evidence="1 6">
        <name>(R)-lipoate</name>
        <dbReference type="ChEBI" id="CHEBI:83088"/>
    </cofactor>
</comment>
<dbReference type="InterPro" id="IPR036625">
    <property type="entry name" value="E3-bd_dom_sf"/>
</dbReference>
<keyword evidence="5 6" id="KW-0012">Acyltransferase</keyword>
<dbReference type="SUPFAM" id="SSF51230">
    <property type="entry name" value="Single hybrid motif"/>
    <property type="match status" value="1"/>
</dbReference>
<dbReference type="AlphaFoldDB" id="A0A0U5BQ67"/>
<dbReference type="PROSITE" id="PS50968">
    <property type="entry name" value="BIOTINYL_LIPOYL"/>
    <property type="match status" value="1"/>
</dbReference>
<feature type="domain" description="Lipoyl-binding" evidence="8">
    <location>
        <begin position="3"/>
        <end position="78"/>
    </location>
</feature>